<keyword evidence="5 9" id="KW-0032">Aminotransferase</keyword>
<sequence>MTAAPELRPKSWIDSIAPYIPGSSKTLDGRPAVKLSSNENPLGTSLKAKEAYREAIDSLSLYPDSGATALREAIGACYNLDPARIIHGTGSDEILHLAAGAYAGQDDEVLYPRYSFSVYPLAARRVGATPVEAPDDDYRCSVDALLKAVTPRTRVVFIANPNNPTGTWITRAEVEKLHNGLPRNCLLVIDQAYAEYLDPECDDGALALAKNTKNVLVTRTFSKIYGLAAERIGWAYACPEIIDALNRIRAPFNVTIAGQKAAVAALEDQAFIQNSFKHNKKWRGWFENQMALLSNAGIRVIPSSANFTLLLFEGSLTAETAYKALMDHGYTTRWLPGQRLPHALRITIGSEKHMQDVAGILTSLVRQAL</sequence>
<dbReference type="eggNOG" id="COG0079">
    <property type="taxonomic scope" value="Bacteria"/>
</dbReference>
<dbReference type="InterPro" id="IPR015424">
    <property type="entry name" value="PyrdxlP-dep_Trfase"/>
</dbReference>
<evidence type="ECO:0000256" key="7">
    <source>
        <dbReference type="ARBA" id="ARBA00022898"/>
    </source>
</evidence>
<dbReference type="InterPro" id="IPR005861">
    <property type="entry name" value="HisP_aminotrans"/>
</dbReference>
<proteinExistence type="inferred from homology"/>
<evidence type="ECO:0000313" key="11">
    <source>
        <dbReference type="EMBL" id="AEH62791.1"/>
    </source>
</evidence>
<evidence type="ECO:0000256" key="9">
    <source>
        <dbReference type="HAMAP-Rule" id="MF_01023"/>
    </source>
</evidence>
<dbReference type="InterPro" id="IPR015422">
    <property type="entry name" value="PyrdxlP-dep_Trfase_small"/>
</dbReference>
<dbReference type="SMR" id="A0A0H3G273"/>
<feature type="domain" description="Aminotransferase class I/classII large" evidence="10">
    <location>
        <begin position="32"/>
        <end position="358"/>
    </location>
</feature>
<dbReference type="Gene3D" id="3.40.640.10">
    <property type="entry name" value="Type I PLP-dependent aspartate aminotransferase-like (Major domain)"/>
    <property type="match status" value="1"/>
</dbReference>
<comment type="pathway">
    <text evidence="2 9">Amino-acid biosynthesis; L-histidine biosynthesis; L-histidine from 5-phospho-alpha-D-ribose 1-diphosphate: step 7/9.</text>
</comment>
<dbReference type="GO" id="GO:0000105">
    <property type="term" value="P:L-histidine biosynthetic process"/>
    <property type="evidence" value="ECO:0007669"/>
    <property type="project" value="UniProtKB-UniRule"/>
</dbReference>
<comment type="similarity">
    <text evidence="3 9">Belongs to the class-II pyridoxal-phosphate-dependent aminotransferase family. Histidinol-phosphate aminotransferase subfamily.</text>
</comment>
<evidence type="ECO:0000259" key="10">
    <source>
        <dbReference type="Pfam" id="PF00155"/>
    </source>
</evidence>
<evidence type="ECO:0000256" key="4">
    <source>
        <dbReference type="ARBA" id="ARBA00011738"/>
    </source>
</evidence>
<keyword evidence="9" id="KW-0028">Amino-acid biosynthesis</keyword>
<organism evidence="11 12">
    <name type="scientific">Zymomonas mobilis subsp. mobilis (strain ATCC 10988 / DSM 424 / LMG 404 / NCIMB 8938 / NRRL B-806 / ZM1)</name>
    <dbReference type="NCBI Taxonomy" id="555217"/>
    <lineage>
        <taxon>Bacteria</taxon>
        <taxon>Pseudomonadati</taxon>
        <taxon>Pseudomonadota</taxon>
        <taxon>Alphaproteobacteria</taxon>
        <taxon>Sphingomonadales</taxon>
        <taxon>Zymomonadaceae</taxon>
        <taxon>Zymomonas</taxon>
    </lineage>
</organism>
<dbReference type="UniPathway" id="UPA00031">
    <property type="reaction ID" value="UER00012"/>
</dbReference>
<dbReference type="Pfam" id="PF00155">
    <property type="entry name" value="Aminotran_1_2"/>
    <property type="match status" value="1"/>
</dbReference>
<dbReference type="InterPro" id="IPR004839">
    <property type="entry name" value="Aminotransferase_I/II_large"/>
</dbReference>
<evidence type="ECO:0000256" key="3">
    <source>
        <dbReference type="ARBA" id="ARBA00007970"/>
    </source>
</evidence>
<dbReference type="GeneID" id="79904380"/>
<dbReference type="GO" id="GO:0030170">
    <property type="term" value="F:pyridoxal phosphate binding"/>
    <property type="evidence" value="ECO:0007669"/>
    <property type="project" value="InterPro"/>
</dbReference>
<keyword evidence="7 9" id="KW-0663">Pyridoxal phosphate</keyword>
<dbReference type="InterPro" id="IPR050106">
    <property type="entry name" value="HistidinolP_aminotransfase"/>
</dbReference>
<reference evidence="11 12" key="1">
    <citation type="journal article" date="2011" name="J. Bacteriol.">
        <title>Genome sequence of the ethanol-producing Zymomonas mobilis subsp. mobilis lectotype strain ATCC 10988.</title>
        <authorList>
            <person name="Pappas K.M."/>
            <person name="Kouvelis V.N."/>
            <person name="Saunders E."/>
            <person name="Brettin T.S."/>
            <person name="Bruce D."/>
            <person name="Detter C."/>
            <person name="Balakireva M."/>
            <person name="Han C.S."/>
            <person name="Savvakis G."/>
            <person name="Kyrpides N.C."/>
            <person name="Typas M.A."/>
        </authorList>
    </citation>
    <scope>NUCLEOTIDE SEQUENCE [LARGE SCALE GENOMIC DNA]</scope>
    <source>
        <strain evidence="12">ATCC 10988 / DSM 424 / CCUG 17860 / LMG 404 / NCIMB 8938 / NRRL B-806 / ZM1</strain>
    </source>
</reference>
<protein>
    <recommendedName>
        <fullName evidence="9">Histidinol-phosphate aminotransferase</fullName>
        <ecNumber evidence="9">2.6.1.9</ecNumber>
    </recommendedName>
    <alternativeName>
        <fullName evidence="9">Imidazole acetol-phosphate transaminase</fullName>
    </alternativeName>
</protein>
<dbReference type="EMBL" id="CP002850">
    <property type="protein sequence ID" value="AEH62791.1"/>
    <property type="molecule type" value="Genomic_DNA"/>
</dbReference>
<dbReference type="HOGENOM" id="CLU_017584_3_3_5"/>
<comment type="cofactor">
    <cofactor evidence="1 9">
        <name>pyridoxal 5'-phosphate</name>
        <dbReference type="ChEBI" id="CHEBI:597326"/>
    </cofactor>
</comment>
<evidence type="ECO:0000256" key="8">
    <source>
        <dbReference type="ARBA" id="ARBA00047481"/>
    </source>
</evidence>
<keyword evidence="6 9" id="KW-0808">Transferase</keyword>
<dbReference type="InterPro" id="IPR015421">
    <property type="entry name" value="PyrdxlP-dep_Trfase_major"/>
</dbReference>
<comment type="subunit">
    <text evidence="4 9">Homodimer.</text>
</comment>
<keyword evidence="9" id="KW-0368">Histidine biosynthesis</keyword>
<dbReference type="Proteomes" id="UP000001494">
    <property type="component" value="Chromosome"/>
</dbReference>
<evidence type="ECO:0000256" key="1">
    <source>
        <dbReference type="ARBA" id="ARBA00001933"/>
    </source>
</evidence>
<gene>
    <name evidence="9" type="primary">hisC</name>
    <name evidence="11" type="ordered locus">Zmob_0956</name>
</gene>
<evidence type="ECO:0000313" key="12">
    <source>
        <dbReference type="Proteomes" id="UP000001494"/>
    </source>
</evidence>
<dbReference type="PANTHER" id="PTHR43643:SF3">
    <property type="entry name" value="HISTIDINOL-PHOSPHATE AMINOTRANSFERASE"/>
    <property type="match status" value="1"/>
</dbReference>
<dbReference type="GO" id="GO:0004400">
    <property type="term" value="F:histidinol-phosphate transaminase activity"/>
    <property type="evidence" value="ECO:0007669"/>
    <property type="project" value="UniProtKB-UniRule"/>
</dbReference>
<dbReference type="EC" id="2.6.1.9" evidence="9"/>
<dbReference type="SUPFAM" id="SSF53383">
    <property type="entry name" value="PLP-dependent transferases"/>
    <property type="match status" value="1"/>
</dbReference>
<feature type="modified residue" description="N6-(pyridoxal phosphate)lysine" evidence="9">
    <location>
        <position position="223"/>
    </location>
</feature>
<dbReference type="RefSeq" id="WP_011240336.1">
    <property type="nucleotide sequence ID" value="NC_017262.1"/>
</dbReference>
<comment type="catalytic activity">
    <reaction evidence="8 9">
        <text>L-histidinol phosphate + 2-oxoglutarate = 3-(imidazol-4-yl)-2-oxopropyl phosphate + L-glutamate</text>
        <dbReference type="Rhea" id="RHEA:23744"/>
        <dbReference type="ChEBI" id="CHEBI:16810"/>
        <dbReference type="ChEBI" id="CHEBI:29985"/>
        <dbReference type="ChEBI" id="CHEBI:57766"/>
        <dbReference type="ChEBI" id="CHEBI:57980"/>
        <dbReference type="EC" id="2.6.1.9"/>
    </reaction>
</comment>
<accession>A0A0H3G273</accession>
<dbReference type="CDD" id="cd00609">
    <property type="entry name" value="AAT_like"/>
    <property type="match status" value="1"/>
</dbReference>
<dbReference type="AlphaFoldDB" id="A0A0H3G273"/>
<evidence type="ECO:0000256" key="2">
    <source>
        <dbReference type="ARBA" id="ARBA00005011"/>
    </source>
</evidence>
<dbReference type="NCBIfam" id="TIGR01141">
    <property type="entry name" value="hisC"/>
    <property type="match status" value="1"/>
</dbReference>
<evidence type="ECO:0000256" key="6">
    <source>
        <dbReference type="ARBA" id="ARBA00022679"/>
    </source>
</evidence>
<dbReference type="HAMAP" id="MF_01023">
    <property type="entry name" value="HisC_aminotrans_2"/>
    <property type="match status" value="1"/>
</dbReference>
<dbReference type="PANTHER" id="PTHR43643">
    <property type="entry name" value="HISTIDINOL-PHOSPHATE AMINOTRANSFERASE 2"/>
    <property type="match status" value="1"/>
</dbReference>
<dbReference type="KEGG" id="zmm:Zmob_0956"/>
<name>A0A0H3G273_ZYMMA</name>
<dbReference type="Gene3D" id="3.90.1150.10">
    <property type="entry name" value="Aspartate Aminotransferase, domain 1"/>
    <property type="match status" value="1"/>
</dbReference>
<evidence type="ECO:0000256" key="5">
    <source>
        <dbReference type="ARBA" id="ARBA00022576"/>
    </source>
</evidence>
<dbReference type="OrthoDB" id="9809616at2"/>